<proteinExistence type="predicted"/>
<dbReference type="AlphaFoldDB" id="A0A494W0R4"/>
<sequence>MHEVVCCSVFASYNSRMDGEPDQNEKSMAPTQLAMIAELLAAVGSMLAARAARRRGGPGAMRRARAIAIALLSLVVALSQDGDIAAMRRGWATTARRLRRHMAQPPAGWTAP</sequence>
<organism evidence="1 2">
    <name type="scientific">Sphingobium amiense</name>
    <dbReference type="NCBI Taxonomy" id="135719"/>
    <lineage>
        <taxon>Bacteria</taxon>
        <taxon>Pseudomonadati</taxon>
        <taxon>Pseudomonadota</taxon>
        <taxon>Alphaproteobacteria</taxon>
        <taxon>Sphingomonadales</taxon>
        <taxon>Sphingomonadaceae</taxon>
        <taxon>Sphingobium</taxon>
    </lineage>
</organism>
<keyword evidence="2" id="KW-1185">Reference proteome</keyword>
<name>A0A494W0R4_9SPHN</name>
<reference evidence="1 2" key="1">
    <citation type="submission" date="2018-05" db="EMBL/GenBank/DDBJ databases">
        <title>Complete Genome Sequence of the Nonylphenol-Degrading Bacterium Sphingobium amiense DSM 16289T.</title>
        <authorList>
            <person name="Ootsuka M."/>
            <person name="Nishizawa T."/>
            <person name="Ohta H."/>
        </authorList>
    </citation>
    <scope>NUCLEOTIDE SEQUENCE [LARGE SCALE GENOMIC DNA]</scope>
    <source>
        <strain evidence="1 2">DSM 16289</strain>
    </source>
</reference>
<accession>A0A494W0R4</accession>
<gene>
    <name evidence="1" type="ORF">SAMIE_1017540</name>
</gene>
<dbReference type="KEGG" id="sami:SAMIE_1017540"/>
<evidence type="ECO:0000313" key="1">
    <source>
        <dbReference type="EMBL" id="BBD98253.1"/>
    </source>
</evidence>
<evidence type="ECO:0000313" key="2">
    <source>
        <dbReference type="Proteomes" id="UP000279959"/>
    </source>
</evidence>
<dbReference type="EMBL" id="AP018664">
    <property type="protein sequence ID" value="BBD98253.1"/>
    <property type="molecule type" value="Genomic_DNA"/>
</dbReference>
<protein>
    <submittedName>
        <fullName evidence="1">Uncharacterized protein</fullName>
    </submittedName>
</protein>
<dbReference type="Proteomes" id="UP000279959">
    <property type="component" value="Chromosome"/>
</dbReference>